<name>A0A0D3J4P4_EMIH1</name>
<dbReference type="HOGENOM" id="CLU_1158193_0_0_1"/>
<dbReference type="eggNOG" id="ENOG502S8FQ">
    <property type="taxonomic scope" value="Eukaryota"/>
</dbReference>
<dbReference type="PANTHER" id="PTHR44843">
    <property type="entry name" value="METHYLTRANSFERASE"/>
    <property type="match status" value="1"/>
</dbReference>
<dbReference type="SUPFAM" id="SSF53335">
    <property type="entry name" value="S-adenosyl-L-methionine-dependent methyltransferases"/>
    <property type="match status" value="1"/>
</dbReference>
<dbReference type="InterPro" id="IPR029063">
    <property type="entry name" value="SAM-dependent_MTases_sf"/>
</dbReference>
<reference evidence="3" key="1">
    <citation type="journal article" date="2013" name="Nature">
        <title>Pan genome of the phytoplankton Emiliania underpins its global distribution.</title>
        <authorList>
            <person name="Read B.A."/>
            <person name="Kegel J."/>
            <person name="Klute M.J."/>
            <person name="Kuo A."/>
            <person name="Lefebvre S.C."/>
            <person name="Maumus F."/>
            <person name="Mayer C."/>
            <person name="Miller J."/>
            <person name="Monier A."/>
            <person name="Salamov A."/>
            <person name="Young J."/>
            <person name="Aguilar M."/>
            <person name="Claverie J.M."/>
            <person name="Frickenhaus S."/>
            <person name="Gonzalez K."/>
            <person name="Herman E.K."/>
            <person name="Lin Y.C."/>
            <person name="Napier J."/>
            <person name="Ogata H."/>
            <person name="Sarno A.F."/>
            <person name="Shmutz J."/>
            <person name="Schroeder D."/>
            <person name="de Vargas C."/>
            <person name="Verret F."/>
            <person name="von Dassow P."/>
            <person name="Valentin K."/>
            <person name="Van de Peer Y."/>
            <person name="Wheeler G."/>
            <person name="Dacks J.B."/>
            <person name="Delwiche C.F."/>
            <person name="Dyhrman S.T."/>
            <person name="Glockner G."/>
            <person name="John U."/>
            <person name="Richards T."/>
            <person name="Worden A.Z."/>
            <person name="Zhang X."/>
            <person name="Grigoriev I.V."/>
            <person name="Allen A.E."/>
            <person name="Bidle K."/>
            <person name="Borodovsky M."/>
            <person name="Bowler C."/>
            <person name="Brownlee C."/>
            <person name="Cock J.M."/>
            <person name="Elias M."/>
            <person name="Gladyshev V.N."/>
            <person name="Groth M."/>
            <person name="Guda C."/>
            <person name="Hadaegh A."/>
            <person name="Iglesias-Rodriguez M.D."/>
            <person name="Jenkins J."/>
            <person name="Jones B.M."/>
            <person name="Lawson T."/>
            <person name="Leese F."/>
            <person name="Lindquist E."/>
            <person name="Lobanov A."/>
            <person name="Lomsadze A."/>
            <person name="Malik S.B."/>
            <person name="Marsh M.E."/>
            <person name="Mackinder L."/>
            <person name="Mock T."/>
            <person name="Mueller-Roeber B."/>
            <person name="Pagarete A."/>
            <person name="Parker M."/>
            <person name="Probert I."/>
            <person name="Quesneville H."/>
            <person name="Raines C."/>
            <person name="Rensing S.A."/>
            <person name="Riano-Pachon D.M."/>
            <person name="Richier S."/>
            <person name="Rokitta S."/>
            <person name="Shiraiwa Y."/>
            <person name="Soanes D.M."/>
            <person name="van der Giezen M."/>
            <person name="Wahlund T.M."/>
            <person name="Williams B."/>
            <person name="Wilson W."/>
            <person name="Wolfe G."/>
            <person name="Wurch L.L."/>
        </authorList>
    </citation>
    <scope>NUCLEOTIDE SEQUENCE</scope>
</reference>
<dbReference type="GeneID" id="19046480"/>
<dbReference type="Gene3D" id="3.40.50.150">
    <property type="entry name" value="Vaccinia Virus protein VP39"/>
    <property type="match status" value="1"/>
</dbReference>
<keyword evidence="3" id="KW-1185">Reference proteome</keyword>
<dbReference type="OMA" id="HLLVEWH"/>
<evidence type="ECO:0000313" key="2">
    <source>
        <dbReference type="EnsemblProtists" id="EOD18479"/>
    </source>
</evidence>
<dbReference type="KEGG" id="ehx:EMIHUDRAFT_196776"/>
<reference evidence="2" key="2">
    <citation type="submission" date="2024-10" db="UniProtKB">
        <authorList>
            <consortium name="EnsemblProtists"/>
        </authorList>
    </citation>
    <scope>IDENTIFICATION</scope>
</reference>
<proteinExistence type="predicted"/>
<evidence type="ECO:0000313" key="3">
    <source>
        <dbReference type="Proteomes" id="UP000013827"/>
    </source>
</evidence>
<dbReference type="Proteomes" id="UP000013827">
    <property type="component" value="Unassembled WGS sequence"/>
</dbReference>
<dbReference type="PANTHER" id="PTHR44843:SF14">
    <property type="entry name" value="METHYLTRANSFERASE TYPE 11 DOMAIN-CONTAINING PROTEIN"/>
    <property type="match status" value="1"/>
</dbReference>
<dbReference type="InterPro" id="IPR006342">
    <property type="entry name" value="FkbM_mtfrase"/>
</dbReference>
<protein>
    <recommendedName>
        <fullName evidence="1">Methyltransferase FkbM domain-containing protein</fullName>
    </recommendedName>
</protein>
<feature type="domain" description="Methyltransferase FkbM" evidence="1">
    <location>
        <begin position="36"/>
        <end position="182"/>
    </location>
</feature>
<dbReference type="EnsemblProtists" id="EOD18479">
    <property type="protein sequence ID" value="EOD18479"/>
    <property type="gene ID" value="EMIHUDRAFT_196776"/>
</dbReference>
<accession>A0A0D3J4P4</accession>
<sequence>MTPWLVVLFMAARERALPRLERLCARRPRRHLFFEVGSNRGDVLRAFYSGKIPKFSVNPHWTFPVSGYNASEWEVFAFEASPTHRVALEALEAAHPLLHISIAAAWSDANSSIRLSIDDTKTGMRRAQWGSSVVRDWGQMGGSSKTVDVPTVDFASFVARTVCPQDHVVVKMNIEGAEFAVVPHLIDKGLLCLIDDLDFYWHPNFGRVHTRSVLVPIRFKRCPCQAIVPLASKNREQPRD</sequence>
<dbReference type="RefSeq" id="XP_005770908.1">
    <property type="nucleotide sequence ID" value="XM_005770851.1"/>
</dbReference>
<evidence type="ECO:0000259" key="1">
    <source>
        <dbReference type="Pfam" id="PF05050"/>
    </source>
</evidence>
<dbReference type="AlphaFoldDB" id="A0A0D3J4P4"/>
<dbReference type="Pfam" id="PF05050">
    <property type="entry name" value="Methyltransf_21"/>
    <property type="match status" value="1"/>
</dbReference>
<organism evidence="2 3">
    <name type="scientific">Emiliania huxleyi (strain CCMP1516)</name>
    <dbReference type="NCBI Taxonomy" id="280463"/>
    <lineage>
        <taxon>Eukaryota</taxon>
        <taxon>Haptista</taxon>
        <taxon>Haptophyta</taxon>
        <taxon>Prymnesiophyceae</taxon>
        <taxon>Isochrysidales</taxon>
        <taxon>Noelaerhabdaceae</taxon>
        <taxon>Emiliania</taxon>
    </lineage>
</organism>
<dbReference type="PaxDb" id="2903-EOD18479"/>